<reference evidence="2" key="1">
    <citation type="submission" date="2015-06" db="UniProtKB">
        <authorList>
            <consortium name="EnsemblPlants"/>
        </authorList>
    </citation>
    <scope>IDENTIFICATION</scope>
</reference>
<dbReference type="AlphaFoldDB" id="I1PBR1"/>
<evidence type="ECO:0000313" key="3">
    <source>
        <dbReference type="Proteomes" id="UP000007306"/>
    </source>
</evidence>
<feature type="transmembrane region" description="Helical" evidence="1">
    <location>
        <begin position="43"/>
        <end position="64"/>
    </location>
</feature>
<proteinExistence type="predicted"/>
<accession>I1PBR1</accession>
<keyword evidence="1" id="KW-0472">Membrane</keyword>
<dbReference type="Proteomes" id="UP000007306">
    <property type="component" value="Chromosome 3"/>
</dbReference>
<name>I1PBR1_ORYGL</name>
<dbReference type="EnsemblPlants" id="ORGLA03G0180700.1">
    <property type="protein sequence ID" value="ORGLA03G0180700.1"/>
    <property type="gene ID" value="ORGLA03G0180700"/>
</dbReference>
<evidence type="ECO:0000256" key="1">
    <source>
        <dbReference type="SAM" id="Phobius"/>
    </source>
</evidence>
<dbReference type="Gramene" id="ORGLA03G0180700.1">
    <property type="protein sequence ID" value="ORGLA03G0180700.1"/>
    <property type="gene ID" value="ORGLA03G0180700"/>
</dbReference>
<organism evidence="2 3">
    <name type="scientific">Oryza glaberrima</name>
    <name type="common">African rice</name>
    <dbReference type="NCBI Taxonomy" id="4538"/>
    <lineage>
        <taxon>Eukaryota</taxon>
        <taxon>Viridiplantae</taxon>
        <taxon>Streptophyta</taxon>
        <taxon>Embryophyta</taxon>
        <taxon>Tracheophyta</taxon>
        <taxon>Spermatophyta</taxon>
        <taxon>Magnoliopsida</taxon>
        <taxon>Liliopsida</taxon>
        <taxon>Poales</taxon>
        <taxon>Poaceae</taxon>
        <taxon>BOP clade</taxon>
        <taxon>Oryzoideae</taxon>
        <taxon>Oryzeae</taxon>
        <taxon>Oryzinae</taxon>
        <taxon>Oryza</taxon>
    </lineage>
</organism>
<dbReference type="HOGENOM" id="CLU_1752591_0_0_1"/>
<keyword evidence="1" id="KW-0812">Transmembrane</keyword>
<keyword evidence="3" id="KW-1185">Reference proteome</keyword>
<sequence length="149" mass="16983">MAKEPRMVLYLYAQCNWKEKIAATLCNLVGDGLGILTSWDMSWLLLVLLGLCNAGSIQFSLRLANHKHAPYMKLMSGYRLQKGPWMCCSAVDLVPRREMHNMVVPSSHLLLHIKIKGVKHTLKQNVDPFHGSALIFCMWFWLCKPSLIT</sequence>
<keyword evidence="1" id="KW-1133">Transmembrane helix</keyword>
<reference evidence="2 3" key="2">
    <citation type="submission" date="2018-04" db="EMBL/GenBank/DDBJ databases">
        <title>OglaRS2 (Oryza glaberrima Reference Sequence Version 2).</title>
        <authorList>
            <person name="Zhang J."/>
            <person name="Kudrna D."/>
            <person name="Lee S."/>
            <person name="Talag J."/>
            <person name="Rajasekar S."/>
            <person name="Wing R.A."/>
        </authorList>
    </citation>
    <scope>NUCLEOTIDE SEQUENCE [LARGE SCALE GENOMIC DNA]</scope>
    <source>
        <strain evidence="2 3">cv. IRGC 96717</strain>
    </source>
</reference>
<evidence type="ECO:0000313" key="2">
    <source>
        <dbReference type="EnsemblPlants" id="ORGLA03G0180700.1"/>
    </source>
</evidence>
<protein>
    <submittedName>
        <fullName evidence="2">Uncharacterized protein</fullName>
    </submittedName>
</protein>